<dbReference type="EMBL" id="CP040089">
    <property type="protein sequence ID" value="QGA80141.1"/>
    <property type="molecule type" value="Genomic_DNA"/>
</dbReference>
<keyword evidence="1" id="KW-0472">Membrane</keyword>
<evidence type="ECO:0000313" key="3">
    <source>
        <dbReference type="Proteomes" id="UP000377803"/>
    </source>
</evidence>
<keyword evidence="3" id="KW-1185">Reference proteome</keyword>
<reference evidence="3" key="1">
    <citation type="submission" date="2019-05" db="EMBL/GenBank/DDBJ databases">
        <title>Candidatus Nanohalobium constans, a novel model system to study the DPANN nano-sized archaea: genomic and physiological characterization of a nanoarchaeon co-cultured with its chitinotrophic host.</title>
        <authorList>
            <person name="La Cono V."/>
            <person name="Arcadi E."/>
            <person name="Crisafi F."/>
            <person name="Denaro R."/>
            <person name="La Spada G."/>
            <person name="Messina E."/>
            <person name="Smedile F."/>
            <person name="Toshchakov S.V."/>
            <person name="Shevchenko M.A."/>
            <person name="Golyshin P.N."/>
            <person name="Golyshina O.V."/>
            <person name="Ferrer M."/>
            <person name="Rohde M."/>
            <person name="Mushegian A."/>
            <person name="Sorokin D.Y."/>
            <person name="Giuliano L."/>
            <person name="Yakimov M.M."/>
        </authorList>
    </citation>
    <scope>NUCLEOTIDE SEQUENCE [LARGE SCALE GENOMIC DNA]</scope>
    <source>
        <strain evidence="3">LC1Nh</strain>
    </source>
</reference>
<dbReference type="KEGG" id="ncon:LC1Nh_0237"/>
<dbReference type="RefSeq" id="WP_153549878.1">
    <property type="nucleotide sequence ID" value="NZ_CP040089.1"/>
</dbReference>
<feature type="transmembrane region" description="Helical" evidence="1">
    <location>
        <begin position="54"/>
        <end position="83"/>
    </location>
</feature>
<keyword evidence="1" id="KW-0812">Transmembrane</keyword>
<name>A0A5Q0UFJ6_9ARCH</name>
<proteinExistence type="predicted"/>
<organism evidence="2 3">
    <name type="scientific">Candidatus Nanohalobium constans</name>
    <dbReference type="NCBI Taxonomy" id="2565781"/>
    <lineage>
        <taxon>Archaea</taxon>
        <taxon>Candidatus Nanohalarchaeota</taxon>
        <taxon>Candidatus Nanohalobia</taxon>
        <taxon>Candidatus Nanohalobiales</taxon>
        <taxon>Candidatus Nanohalobiaceae</taxon>
        <taxon>Candidatus Nanohalobium</taxon>
    </lineage>
</organism>
<sequence>MKEFELSRIDPISLGKISAAMYAVIGVLMILIYAPFVLIFMIGAGEAAVALGGLLLGLIGAVFGIAFYAGFGFVFGALMGYFYNLIADRFGGLEVEFKEN</sequence>
<evidence type="ECO:0008006" key="4">
    <source>
        <dbReference type="Google" id="ProtNLM"/>
    </source>
</evidence>
<evidence type="ECO:0000256" key="1">
    <source>
        <dbReference type="SAM" id="Phobius"/>
    </source>
</evidence>
<evidence type="ECO:0000313" key="2">
    <source>
        <dbReference type="EMBL" id="QGA80141.1"/>
    </source>
</evidence>
<keyword evidence="1" id="KW-1133">Transmembrane helix</keyword>
<dbReference type="Proteomes" id="UP000377803">
    <property type="component" value="Chromosome"/>
</dbReference>
<dbReference type="GeneID" id="42364618"/>
<dbReference type="AlphaFoldDB" id="A0A5Q0UFJ6"/>
<protein>
    <recommendedName>
        <fullName evidence="4">DUF3566 domain-containing protein</fullName>
    </recommendedName>
</protein>
<gene>
    <name evidence="2" type="ORF">LC1Nh_0237</name>
</gene>
<accession>A0A5Q0UFJ6</accession>
<feature type="transmembrane region" description="Helical" evidence="1">
    <location>
        <begin position="20"/>
        <end position="42"/>
    </location>
</feature>